<sequence length="308" mass="33600">MQIENPQLQRLLAVTTGPRFLRALLYVLTALFAIYAVWTLAKMTWQMFAPASPPASGPLQVQVQANNSNRPTSVSRLADLNLFGTSVVTPSDTRNAPKTQLNVRLLGVTASNVPERSAAIIEKDRNQEVYVIGDKITGTQVSIEEIYADRVILNNNGALETLELEGIGELSEGLSLTLENQQRAQAPADDDAPMSDDQLRRVSEAQQAYRELRRSGESAALLDYIRISPAMSGDGLQGYRLSPGKYPELFTEAGFKAGDIAVAINGQDLTDVSSAQVAIGELRNARQIIVTVLRDEEYLDLELAVPSE</sequence>
<evidence type="ECO:0000256" key="6">
    <source>
        <dbReference type="ARBA" id="ARBA00022692"/>
    </source>
</evidence>
<evidence type="ECO:0000256" key="9">
    <source>
        <dbReference type="ARBA" id="ARBA00023136"/>
    </source>
</evidence>
<evidence type="ECO:0000256" key="10">
    <source>
        <dbReference type="SAM" id="Phobius"/>
    </source>
</evidence>
<keyword evidence="13" id="KW-1185">Reference proteome</keyword>
<evidence type="ECO:0000259" key="11">
    <source>
        <dbReference type="Pfam" id="PF11356"/>
    </source>
</evidence>
<evidence type="ECO:0000256" key="1">
    <source>
        <dbReference type="ARBA" id="ARBA00004533"/>
    </source>
</evidence>
<name>A0A432XDF9_9GAMM</name>
<keyword evidence="5" id="KW-0997">Cell inner membrane</keyword>
<accession>A0A432XDF9</accession>
<dbReference type="Gene3D" id="2.30.30.830">
    <property type="match status" value="1"/>
</dbReference>
<keyword evidence="9 10" id="KW-0472">Membrane</keyword>
<evidence type="ECO:0000256" key="2">
    <source>
        <dbReference type="ARBA" id="ARBA00007986"/>
    </source>
</evidence>
<proteinExistence type="inferred from homology"/>
<reference evidence="13" key="1">
    <citation type="journal article" date="2018" name="Front. Microbiol.">
        <title>Genome-Based Analysis Reveals the Taxonomy and Diversity of the Family Idiomarinaceae.</title>
        <authorList>
            <person name="Liu Y."/>
            <person name="Lai Q."/>
            <person name="Shao Z."/>
        </authorList>
    </citation>
    <scope>NUCLEOTIDE SEQUENCE [LARGE SCALE GENOMIC DNA]</scope>
    <source>
        <strain evidence="13">SW15</strain>
    </source>
</reference>
<dbReference type="GO" id="GO:0015627">
    <property type="term" value="C:type II protein secretion system complex"/>
    <property type="evidence" value="ECO:0007669"/>
    <property type="project" value="InterPro"/>
</dbReference>
<dbReference type="GO" id="GO:0015628">
    <property type="term" value="P:protein secretion by the type II secretion system"/>
    <property type="evidence" value="ECO:0007669"/>
    <property type="project" value="InterPro"/>
</dbReference>
<comment type="caution">
    <text evidence="12">The sequence shown here is derived from an EMBL/GenBank/DDBJ whole genome shotgun (WGS) entry which is preliminary data.</text>
</comment>
<comment type="subcellular location">
    <subcellularLocation>
        <location evidence="1">Cell inner membrane</location>
    </subcellularLocation>
</comment>
<dbReference type="Pfam" id="PF11356">
    <property type="entry name" value="T2SSC"/>
    <property type="match status" value="1"/>
</dbReference>
<keyword evidence="8 10" id="KW-1133">Transmembrane helix</keyword>
<evidence type="ECO:0000313" key="12">
    <source>
        <dbReference type="EMBL" id="RUO46676.1"/>
    </source>
</evidence>
<keyword evidence="6 10" id="KW-0812">Transmembrane</keyword>
<organism evidence="12 13">
    <name type="scientific">Pseudidiomarina aquimaris</name>
    <dbReference type="NCBI Taxonomy" id="641841"/>
    <lineage>
        <taxon>Bacteria</taxon>
        <taxon>Pseudomonadati</taxon>
        <taxon>Pseudomonadota</taxon>
        <taxon>Gammaproteobacteria</taxon>
        <taxon>Alteromonadales</taxon>
        <taxon>Idiomarinaceae</taxon>
        <taxon>Pseudidiomarina</taxon>
    </lineage>
</organism>
<evidence type="ECO:0000313" key="13">
    <source>
        <dbReference type="Proteomes" id="UP000286678"/>
    </source>
</evidence>
<keyword evidence="3" id="KW-0813">Transport</keyword>
<dbReference type="InterPro" id="IPR001639">
    <property type="entry name" value="T2SS_protein-GspC"/>
</dbReference>
<dbReference type="Gene3D" id="2.30.42.10">
    <property type="match status" value="1"/>
</dbReference>
<evidence type="ECO:0000256" key="3">
    <source>
        <dbReference type="ARBA" id="ARBA00022448"/>
    </source>
</evidence>
<dbReference type="SUPFAM" id="SSF50156">
    <property type="entry name" value="PDZ domain-like"/>
    <property type="match status" value="1"/>
</dbReference>
<dbReference type="EMBL" id="PIPT01000008">
    <property type="protein sequence ID" value="RUO46676.1"/>
    <property type="molecule type" value="Genomic_DNA"/>
</dbReference>
<gene>
    <name evidence="12" type="primary">gspC</name>
    <name evidence="12" type="ORF">CWE21_11015</name>
</gene>
<evidence type="ECO:0000256" key="8">
    <source>
        <dbReference type="ARBA" id="ARBA00022989"/>
    </source>
</evidence>
<feature type="transmembrane region" description="Helical" evidence="10">
    <location>
        <begin position="20"/>
        <end position="41"/>
    </location>
</feature>
<dbReference type="RefSeq" id="WP_126834495.1">
    <property type="nucleotide sequence ID" value="NZ_PIPT01000008.1"/>
</dbReference>
<dbReference type="GO" id="GO:0005886">
    <property type="term" value="C:plasma membrane"/>
    <property type="evidence" value="ECO:0007669"/>
    <property type="project" value="UniProtKB-SubCell"/>
</dbReference>
<protein>
    <submittedName>
        <fullName evidence="12">Type II secretion system protein GspC</fullName>
    </submittedName>
</protein>
<dbReference type="AlphaFoldDB" id="A0A432XDF9"/>
<dbReference type="Proteomes" id="UP000286678">
    <property type="component" value="Unassembled WGS sequence"/>
</dbReference>
<comment type="similarity">
    <text evidence="2">Belongs to the GSP C family.</text>
</comment>
<dbReference type="InterPro" id="IPR036034">
    <property type="entry name" value="PDZ_sf"/>
</dbReference>
<evidence type="ECO:0000256" key="7">
    <source>
        <dbReference type="ARBA" id="ARBA00022927"/>
    </source>
</evidence>
<keyword evidence="4" id="KW-1003">Cell membrane</keyword>
<feature type="domain" description="Type II secretion system protein GspC N-terminal" evidence="11">
    <location>
        <begin position="31"/>
        <end position="164"/>
    </location>
</feature>
<dbReference type="PROSITE" id="PS01141">
    <property type="entry name" value="T2SP_C"/>
    <property type="match status" value="1"/>
</dbReference>
<evidence type="ECO:0000256" key="4">
    <source>
        <dbReference type="ARBA" id="ARBA00022475"/>
    </source>
</evidence>
<dbReference type="InterPro" id="IPR024961">
    <property type="entry name" value="T2SS_GspC_N"/>
</dbReference>
<keyword evidence="7" id="KW-0653">Protein transport</keyword>
<dbReference type="OrthoDB" id="1491375at2"/>
<dbReference type="NCBIfam" id="TIGR01713">
    <property type="entry name" value="typeII_sec_gspC"/>
    <property type="match status" value="1"/>
</dbReference>
<evidence type="ECO:0000256" key="5">
    <source>
        <dbReference type="ARBA" id="ARBA00022519"/>
    </source>
</evidence>